<sequence length="110" mass="12260">MEFSYARGKIGVAVEDLATGIGNIKERILDAYVGGFHTLGRDDFPEELKEYWDKINEVLTKEEPTYNEKGEAIKGSAENSLLKISNDDAVELARSICYLDAKLQDSDLSI</sequence>
<accession>A0A1X7KE88</accession>
<protein>
    <submittedName>
        <fullName evidence="1">Uncharacterized protein</fullName>
    </submittedName>
</protein>
<proteinExistence type="predicted"/>
<dbReference type="OrthoDB" id="8451447at2"/>
<dbReference type="STRING" id="561061.SAMN05660862_2795"/>
<gene>
    <name evidence="1" type="ORF">SAMN05660862_2795</name>
</gene>
<organism evidence="1 2">
    <name type="scientific">Sphingobacterium psychroaquaticum</name>
    <dbReference type="NCBI Taxonomy" id="561061"/>
    <lineage>
        <taxon>Bacteria</taxon>
        <taxon>Pseudomonadati</taxon>
        <taxon>Bacteroidota</taxon>
        <taxon>Sphingobacteriia</taxon>
        <taxon>Sphingobacteriales</taxon>
        <taxon>Sphingobacteriaceae</taxon>
        <taxon>Sphingobacterium</taxon>
    </lineage>
</organism>
<name>A0A1X7KE88_9SPHI</name>
<dbReference type="RefSeq" id="WP_085473519.1">
    <property type="nucleotide sequence ID" value="NZ_FXAU01000005.1"/>
</dbReference>
<keyword evidence="2" id="KW-1185">Reference proteome</keyword>
<evidence type="ECO:0000313" key="2">
    <source>
        <dbReference type="Proteomes" id="UP000192980"/>
    </source>
</evidence>
<dbReference type="Proteomes" id="UP000192980">
    <property type="component" value="Unassembled WGS sequence"/>
</dbReference>
<dbReference type="AlphaFoldDB" id="A0A1X7KE88"/>
<dbReference type="EMBL" id="FXAU01000005">
    <property type="protein sequence ID" value="SMG39563.1"/>
    <property type="molecule type" value="Genomic_DNA"/>
</dbReference>
<evidence type="ECO:0000313" key="1">
    <source>
        <dbReference type="EMBL" id="SMG39563.1"/>
    </source>
</evidence>
<reference evidence="1 2" key="1">
    <citation type="submission" date="2017-04" db="EMBL/GenBank/DDBJ databases">
        <authorList>
            <person name="Afonso C.L."/>
            <person name="Miller P.J."/>
            <person name="Scott M.A."/>
            <person name="Spackman E."/>
            <person name="Goraichik I."/>
            <person name="Dimitrov K.M."/>
            <person name="Suarez D.L."/>
            <person name="Swayne D.E."/>
        </authorList>
    </citation>
    <scope>NUCLEOTIDE SEQUENCE [LARGE SCALE GENOMIC DNA]</scope>
    <source>
        <strain evidence="1 2">DSM 22418</strain>
    </source>
</reference>